<reference evidence="3" key="2">
    <citation type="submission" date="2023-03" db="EMBL/GenBank/DDBJ databases">
        <authorList>
            <person name="Inwood S.N."/>
            <person name="Skelly J.G."/>
            <person name="Guhlin J."/>
            <person name="Harrop T.W.R."/>
            <person name="Goldson S.G."/>
            <person name="Dearden P.K."/>
        </authorList>
    </citation>
    <scope>NUCLEOTIDE SEQUENCE</scope>
    <source>
        <strain evidence="3">Irish</strain>
        <tissue evidence="3">Whole body</tissue>
    </source>
</reference>
<evidence type="ECO:0000313" key="4">
    <source>
        <dbReference type="Proteomes" id="UP001168990"/>
    </source>
</evidence>
<keyword evidence="1" id="KW-0812">Transmembrane</keyword>
<proteinExistence type="predicted"/>
<organism evidence="3 4">
    <name type="scientific">Microctonus aethiopoides</name>
    <dbReference type="NCBI Taxonomy" id="144406"/>
    <lineage>
        <taxon>Eukaryota</taxon>
        <taxon>Metazoa</taxon>
        <taxon>Ecdysozoa</taxon>
        <taxon>Arthropoda</taxon>
        <taxon>Hexapoda</taxon>
        <taxon>Insecta</taxon>
        <taxon>Pterygota</taxon>
        <taxon>Neoptera</taxon>
        <taxon>Endopterygota</taxon>
        <taxon>Hymenoptera</taxon>
        <taxon>Apocrita</taxon>
        <taxon>Ichneumonoidea</taxon>
        <taxon>Braconidae</taxon>
        <taxon>Euphorinae</taxon>
        <taxon>Microctonus</taxon>
    </lineage>
</organism>
<name>A0AA39C7S7_9HYME</name>
<feature type="domain" description="EB" evidence="2">
    <location>
        <begin position="171"/>
        <end position="215"/>
    </location>
</feature>
<protein>
    <recommendedName>
        <fullName evidence="2">EB domain-containing protein</fullName>
    </recommendedName>
</protein>
<dbReference type="Proteomes" id="UP001168990">
    <property type="component" value="Unassembled WGS sequence"/>
</dbReference>
<keyword evidence="1" id="KW-0472">Membrane</keyword>
<dbReference type="PANTHER" id="PTHR39069">
    <property type="entry name" value="ECDYSONE-INDUCIBLE GENE E1, ISOFORM A"/>
    <property type="match status" value="1"/>
</dbReference>
<gene>
    <name evidence="3" type="ORF">PV328_010272</name>
</gene>
<sequence length="347" mass="38838">MPQNTLNHLQVVIIILTIIVTIFESALPSSEIIILQKQRISQTLMNCSYNRDCPDNAYCHNHECSCEAGFLLSSNKIELQCLRIATNLRDPCREDDQCRVTFTVQAECRDNVCVCSDGSHYDERQRRCYQSVGIGQMCKTEYNCHVEGSPSFCVEGYCSCPIAHHPSRDGKSCLKSLSLGEYCINDDECITQNSTCYGTCICQDGYTSSDDKKKCLKAANSIGDFCEEDSQCKAFLKNAKCGEENKCTCIIDFKRRGSICLRKINPEMIGKSCSSRSQCVKPMPETDLNKEEVVNIDCLNGKCSCAQDYILTEDNTDCIRYSENGAVKTMATWFMSISIASTLINII</sequence>
<dbReference type="EMBL" id="JAQQBS010001424">
    <property type="protein sequence ID" value="KAK0159393.1"/>
    <property type="molecule type" value="Genomic_DNA"/>
</dbReference>
<feature type="transmembrane region" description="Helical" evidence="1">
    <location>
        <begin position="12"/>
        <end position="35"/>
    </location>
</feature>
<dbReference type="InterPro" id="IPR006149">
    <property type="entry name" value="EB_dom"/>
</dbReference>
<dbReference type="Pfam" id="PF01683">
    <property type="entry name" value="EB"/>
    <property type="match status" value="2"/>
</dbReference>
<accession>A0AA39C7S7</accession>
<evidence type="ECO:0000259" key="2">
    <source>
        <dbReference type="Pfam" id="PF01683"/>
    </source>
</evidence>
<comment type="caution">
    <text evidence="3">The sequence shown here is derived from an EMBL/GenBank/DDBJ whole genome shotgun (WGS) entry which is preliminary data.</text>
</comment>
<feature type="domain" description="EB" evidence="2">
    <location>
        <begin position="123"/>
        <end position="168"/>
    </location>
</feature>
<keyword evidence="4" id="KW-1185">Reference proteome</keyword>
<evidence type="ECO:0000313" key="3">
    <source>
        <dbReference type="EMBL" id="KAK0159393.1"/>
    </source>
</evidence>
<dbReference type="AlphaFoldDB" id="A0AA39C7S7"/>
<keyword evidence="1" id="KW-1133">Transmembrane helix</keyword>
<dbReference type="PANTHER" id="PTHR39069:SF9">
    <property type="entry name" value="EB DOMAIN-CONTAINING PROTEIN"/>
    <property type="match status" value="1"/>
</dbReference>
<evidence type="ECO:0000256" key="1">
    <source>
        <dbReference type="SAM" id="Phobius"/>
    </source>
</evidence>
<reference evidence="3" key="1">
    <citation type="journal article" date="2023" name="bioRxiv">
        <title>Scaffold-level genome assemblies of two parasitoid biocontrol wasps reveal the parthenogenesis mechanism and an associated novel virus.</title>
        <authorList>
            <person name="Inwood S."/>
            <person name="Skelly J."/>
            <person name="Guhlin J."/>
            <person name="Harrop T."/>
            <person name="Goldson S."/>
            <person name="Dearden P."/>
        </authorList>
    </citation>
    <scope>NUCLEOTIDE SEQUENCE</scope>
    <source>
        <strain evidence="3">Irish</strain>
        <tissue evidence="3">Whole body</tissue>
    </source>
</reference>